<feature type="chain" id="PRO_5013398273" evidence="4">
    <location>
        <begin position="25"/>
        <end position="390"/>
    </location>
</feature>
<dbReference type="SUPFAM" id="SSF53822">
    <property type="entry name" value="Periplasmic binding protein-like I"/>
    <property type="match status" value="1"/>
</dbReference>
<evidence type="ECO:0000313" key="7">
    <source>
        <dbReference type="Proteomes" id="UP000219621"/>
    </source>
</evidence>
<dbReference type="Pfam" id="PF13458">
    <property type="entry name" value="Peripla_BP_6"/>
    <property type="match status" value="1"/>
</dbReference>
<comment type="similarity">
    <text evidence="1">Belongs to the leucine-binding protein family.</text>
</comment>
<gene>
    <name evidence="6" type="ORF">SAMN05421508_107224</name>
</gene>
<organism evidence="6 7">
    <name type="scientific">Caenispirillum bisanense</name>
    <dbReference type="NCBI Taxonomy" id="414052"/>
    <lineage>
        <taxon>Bacteria</taxon>
        <taxon>Pseudomonadati</taxon>
        <taxon>Pseudomonadota</taxon>
        <taxon>Alphaproteobacteria</taxon>
        <taxon>Rhodospirillales</taxon>
        <taxon>Novispirillaceae</taxon>
        <taxon>Caenispirillum</taxon>
    </lineage>
</organism>
<dbReference type="PANTHER" id="PTHR30483:SF6">
    <property type="entry name" value="PERIPLASMIC BINDING PROTEIN OF ABC TRANSPORTER FOR NATURAL AMINO ACIDS"/>
    <property type="match status" value="1"/>
</dbReference>
<name>A0A286GRJ8_9PROT</name>
<dbReference type="RefSeq" id="WP_097280319.1">
    <property type="nucleotide sequence ID" value="NZ_OCNJ01000007.1"/>
</dbReference>
<reference evidence="6 7" key="1">
    <citation type="submission" date="2017-09" db="EMBL/GenBank/DDBJ databases">
        <authorList>
            <person name="Ehlers B."/>
            <person name="Leendertz F.H."/>
        </authorList>
    </citation>
    <scope>NUCLEOTIDE SEQUENCE [LARGE SCALE GENOMIC DNA]</scope>
    <source>
        <strain evidence="6 7">USBA 140</strain>
    </source>
</reference>
<dbReference type="PANTHER" id="PTHR30483">
    <property type="entry name" value="LEUCINE-SPECIFIC-BINDING PROTEIN"/>
    <property type="match status" value="1"/>
</dbReference>
<dbReference type="EMBL" id="OCNJ01000007">
    <property type="protein sequence ID" value="SOD98163.1"/>
    <property type="molecule type" value="Genomic_DNA"/>
</dbReference>
<evidence type="ECO:0000256" key="3">
    <source>
        <dbReference type="ARBA" id="ARBA00022970"/>
    </source>
</evidence>
<dbReference type="Gene3D" id="3.40.50.2300">
    <property type="match status" value="2"/>
</dbReference>
<dbReference type="Proteomes" id="UP000219621">
    <property type="component" value="Unassembled WGS sequence"/>
</dbReference>
<sequence>MLKHSVVAAAAAAVLAAAAGSALAADPVKIGMVTTLSTGAGYLGDHVRKGFELALEQGGVADRVQLLVEDDGLEPANATQLTERMVERDGVKIMTGSIFSNVAMATIPKLVRNYDILYVSPNAGPAPLAGKGCHPRYFNTAYQNDNFAEVMGDYANKQGYKRVYLMAPNYQAGKDSVGGFKRMFKGEVAGEVYTKLGQTDYAAEIAELRDANPDAVYFFYPGGMGINFMKQFAQAGLADKVVALGPAFSFDDTLLDAVGDAALGFYNGSQWSPDLDNAANKTFVEGYKAKYNEYPTLYAAQGYDTANAIVAALKQTDWSTDDLDKLAAAMKKADFQAVRGDFKFGNNNHPIQDVYVRQVVKDDSGNITNRVSTKGFEDHVDAYAAECDMK</sequence>
<evidence type="ECO:0000256" key="4">
    <source>
        <dbReference type="SAM" id="SignalP"/>
    </source>
</evidence>
<feature type="domain" description="Leucine-binding protein" evidence="5">
    <location>
        <begin position="27"/>
        <end position="362"/>
    </location>
</feature>
<evidence type="ECO:0000313" key="6">
    <source>
        <dbReference type="EMBL" id="SOD98163.1"/>
    </source>
</evidence>
<dbReference type="OrthoDB" id="435355at2"/>
<keyword evidence="2 4" id="KW-0732">Signal</keyword>
<feature type="signal peptide" evidence="4">
    <location>
        <begin position="1"/>
        <end position="24"/>
    </location>
</feature>
<dbReference type="CDD" id="cd06359">
    <property type="entry name" value="PBP1_Nba-like"/>
    <property type="match status" value="1"/>
</dbReference>
<protein>
    <submittedName>
        <fullName evidence="6">Amino acid/amide ABC transporter substrate-binding protein, HAAT family</fullName>
    </submittedName>
</protein>
<dbReference type="AlphaFoldDB" id="A0A286GRJ8"/>
<dbReference type="InterPro" id="IPR028081">
    <property type="entry name" value="Leu-bd"/>
</dbReference>
<keyword evidence="3" id="KW-0813">Transport</keyword>
<proteinExistence type="inferred from homology"/>
<dbReference type="InterPro" id="IPR028082">
    <property type="entry name" value="Peripla_BP_I"/>
</dbReference>
<evidence type="ECO:0000256" key="2">
    <source>
        <dbReference type="ARBA" id="ARBA00022729"/>
    </source>
</evidence>
<keyword evidence="7" id="KW-1185">Reference proteome</keyword>
<evidence type="ECO:0000256" key="1">
    <source>
        <dbReference type="ARBA" id="ARBA00010062"/>
    </source>
</evidence>
<accession>A0A286GRJ8</accession>
<dbReference type="GO" id="GO:0006865">
    <property type="term" value="P:amino acid transport"/>
    <property type="evidence" value="ECO:0007669"/>
    <property type="project" value="UniProtKB-KW"/>
</dbReference>
<evidence type="ECO:0000259" key="5">
    <source>
        <dbReference type="Pfam" id="PF13458"/>
    </source>
</evidence>
<keyword evidence="3" id="KW-0029">Amino-acid transport</keyword>
<dbReference type="InterPro" id="IPR051010">
    <property type="entry name" value="BCAA_transport"/>
</dbReference>